<dbReference type="AlphaFoldDB" id="A0A060IBT2"/>
<evidence type="ECO:0000313" key="1">
    <source>
        <dbReference type="EMBL" id="AIC29146.1"/>
    </source>
</evidence>
<sequence length="96" mass="10900">MKFKVIEGGLGQAALTDWRIEEDGRPNRDDVRREAVRRLNDSGYHPSRIREFVTGAPMPAALQYLSMQIDFAAEALSRLDPIPADFRSDGYWPAYS</sequence>
<proteinExistence type="predicted"/>
<protein>
    <submittedName>
        <fullName evidence="1">Uncharacterized protein</fullName>
    </submittedName>
</protein>
<name>A0A060IBT2_RHIET</name>
<dbReference type="KEGG" id="rei:IE4771_CH04095"/>
<reference evidence="1 2" key="1">
    <citation type="submission" date="2013-12" db="EMBL/GenBank/DDBJ databases">
        <title>Complete genome sequence of Rhizobium etli bv. mimosae IE4771.</title>
        <authorList>
            <person name="Bustos P."/>
            <person name="Santamaria R.I."/>
            <person name="Lozano L."/>
            <person name="Ormeno-Orrillo E."/>
            <person name="Rogel M.A."/>
            <person name="Romero D."/>
            <person name="Cevallos M.A."/>
            <person name="Martinez-Romero E."/>
            <person name="Gonzalez V."/>
        </authorList>
    </citation>
    <scope>NUCLEOTIDE SEQUENCE [LARGE SCALE GENOMIC DNA]</scope>
    <source>
        <strain evidence="1 2">IE4771</strain>
    </source>
</reference>
<dbReference type="HOGENOM" id="CLU_158644_0_0_5"/>
<evidence type="ECO:0000313" key="2">
    <source>
        <dbReference type="Proteomes" id="UP000027180"/>
    </source>
</evidence>
<accession>A0A060IBT2</accession>
<dbReference type="EMBL" id="CP006986">
    <property type="protein sequence ID" value="AIC29146.1"/>
    <property type="molecule type" value="Genomic_DNA"/>
</dbReference>
<gene>
    <name evidence="1" type="ORF">IE4771_CH04095</name>
</gene>
<dbReference type="Proteomes" id="UP000027180">
    <property type="component" value="Chromosome"/>
</dbReference>
<dbReference type="OrthoDB" id="7950167at2"/>
<organism evidence="1 2">
    <name type="scientific">Rhizobium etli bv. mimosae str. IE4771</name>
    <dbReference type="NCBI Taxonomy" id="1432050"/>
    <lineage>
        <taxon>Bacteria</taxon>
        <taxon>Pseudomonadati</taxon>
        <taxon>Pseudomonadota</taxon>
        <taxon>Alphaproteobacteria</taxon>
        <taxon>Hyphomicrobiales</taxon>
        <taxon>Rhizobiaceae</taxon>
        <taxon>Rhizobium/Agrobacterium group</taxon>
        <taxon>Rhizobium</taxon>
    </lineage>
</organism>
<dbReference type="RefSeq" id="WP_038691566.1">
    <property type="nucleotide sequence ID" value="NZ_CP006986.1"/>
</dbReference>